<evidence type="ECO:0000259" key="2">
    <source>
        <dbReference type="Pfam" id="PF05532"/>
    </source>
</evidence>
<dbReference type="Pfam" id="PF05532">
    <property type="entry name" value="CsbD"/>
    <property type="match status" value="1"/>
</dbReference>
<dbReference type="EMBL" id="JBHRYJ010000004">
    <property type="protein sequence ID" value="MFC3677398.1"/>
    <property type="molecule type" value="Genomic_DNA"/>
</dbReference>
<comment type="caution">
    <text evidence="3">The sequence shown here is derived from an EMBL/GenBank/DDBJ whole genome shotgun (WGS) entry which is preliminary data.</text>
</comment>
<reference evidence="4" key="1">
    <citation type="journal article" date="2019" name="Int. J. Syst. Evol. Microbiol.">
        <title>The Global Catalogue of Microorganisms (GCM) 10K type strain sequencing project: providing services to taxonomists for standard genome sequencing and annotation.</title>
        <authorList>
            <consortium name="The Broad Institute Genomics Platform"/>
            <consortium name="The Broad Institute Genome Sequencing Center for Infectious Disease"/>
            <person name="Wu L."/>
            <person name="Ma J."/>
        </authorList>
    </citation>
    <scope>NUCLEOTIDE SEQUENCE [LARGE SCALE GENOMIC DNA]</scope>
    <source>
        <strain evidence="4">KCTC 42182</strain>
    </source>
</reference>
<dbReference type="SUPFAM" id="SSF69047">
    <property type="entry name" value="Hypothetical protein YjbJ"/>
    <property type="match status" value="1"/>
</dbReference>
<accession>A0ABV7VMN4</accession>
<feature type="domain" description="CsbD-like" evidence="2">
    <location>
        <begin position="2"/>
        <end position="53"/>
    </location>
</feature>
<proteinExistence type="inferred from homology"/>
<keyword evidence="4" id="KW-1185">Reference proteome</keyword>
<dbReference type="Gene3D" id="1.10.1470.10">
    <property type="entry name" value="YjbJ"/>
    <property type="match status" value="1"/>
</dbReference>
<evidence type="ECO:0000256" key="1">
    <source>
        <dbReference type="ARBA" id="ARBA00009129"/>
    </source>
</evidence>
<protein>
    <submittedName>
        <fullName evidence="3">CsbD family protein</fullName>
    </submittedName>
</protein>
<dbReference type="PANTHER" id="PTHR34977:SF1">
    <property type="entry name" value="UPF0337 PROTEIN YJBJ"/>
    <property type="match status" value="1"/>
</dbReference>
<dbReference type="InterPro" id="IPR026042">
    <property type="entry name" value="YjbJ"/>
</dbReference>
<gene>
    <name evidence="3" type="ORF">ACFOOQ_17730</name>
</gene>
<dbReference type="PIRSF" id="PIRSF039008">
    <property type="entry name" value="YjbJ"/>
    <property type="match status" value="1"/>
</dbReference>
<comment type="similarity">
    <text evidence="1">Belongs to the UPF0337 (CsbD) family.</text>
</comment>
<dbReference type="InterPro" id="IPR050423">
    <property type="entry name" value="UPF0337_stress_rsp"/>
</dbReference>
<name>A0ABV7VMN4_9PROT</name>
<dbReference type="InterPro" id="IPR008462">
    <property type="entry name" value="CsbD"/>
</dbReference>
<dbReference type="PANTHER" id="PTHR34977">
    <property type="entry name" value="UPF0337 PROTEIN YJBJ"/>
    <property type="match status" value="1"/>
</dbReference>
<dbReference type="InterPro" id="IPR036629">
    <property type="entry name" value="YjbJ_sf"/>
</dbReference>
<sequence>MKIEGNWNQFAGKVKQQWGKLTDDDLTTIKGHRQELVGKIQERYGIAKAEAEKQVDAWEKTQKVN</sequence>
<evidence type="ECO:0000313" key="4">
    <source>
        <dbReference type="Proteomes" id="UP001595711"/>
    </source>
</evidence>
<organism evidence="3 4">
    <name type="scientific">Ferrovibrio xuzhouensis</name>
    <dbReference type="NCBI Taxonomy" id="1576914"/>
    <lineage>
        <taxon>Bacteria</taxon>
        <taxon>Pseudomonadati</taxon>
        <taxon>Pseudomonadota</taxon>
        <taxon>Alphaproteobacteria</taxon>
        <taxon>Rhodospirillales</taxon>
        <taxon>Rhodospirillaceae</taxon>
        <taxon>Ferrovibrio</taxon>
    </lineage>
</organism>
<dbReference type="Proteomes" id="UP001595711">
    <property type="component" value="Unassembled WGS sequence"/>
</dbReference>
<dbReference type="RefSeq" id="WP_379729149.1">
    <property type="nucleotide sequence ID" value="NZ_JBHRYJ010000004.1"/>
</dbReference>
<evidence type="ECO:0000313" key="3">
    <source>
        <dbReference type="EMBL" id="MFC3677398.1"/>
    </source>
</evidence>